<dbReference type="PANTHER" id="PTHR31760:SF0">
    <property type="entry name" value="S-ADENOSYL-L-METHIONINE-DEPENDENT METHYLTRANSFERASES SUPERFAMILY PROTEIN"/>
    <property type="match status" value="1"/>
</dbReference>
<comment type="subcellular location">
    <subcellularLocation>
        <location evidence="6">Cytoplasm</location>
    </subcellularLocation>
</comment>
<organism evidence="7 8">
    <name type="scientific">Deinococcus maricopensis (strain DSM 21211 / LMG 22137 / NRRL B-23946 / LB-34)</name>
    <dbReference type="NCBI Taxonomy" id="709986"/>
    <lineage>
        <taxon>Bacteria</taxon>
        <taxon>Thermotogati</taxon>
        <taxon>Deinococcota</taxon>
        <taxon>Deinococci</taxon>
        <taxon>Deinococcales</taxon>
        <taxon>Deinococcaceae</taxon>
        <taxon>Deinococcus</taxon>
    </lineage>
</organism>
<evidence type="ECO:0000313" key="7">
    <source>
        <dbReference type="EMBL" id="ADV68927.1"/>
    </source>
</evidence>
<evidence type="ECO:0000313" key="8">
    <source>
        <dbReference type="Proteomes" id="UP000008635"/>
    </source>
</evidence>
<dbReference type="HOGENOM" id="CLU_065341_4_0_0"/>
<dbReference type="STRING" id="709986.Deima_3300"/>
<accession>E8U4R2</accession>
<feature type="binding site" evidence="6">
    <location>
        <position position="57"/>
    </location>
    <ligand>
        <name>S-adenosyl-L-methionine</name>
        <dbReference type="ChEBI" id="CHEBI:59789"/>
    </ligand>
</feature>
<comment type="function">
    <text evidence="6">Specifically methylates the N7 position of a guanine in 16S rRNA.</text>
</comment>
<name>E8U4R2_DEIML</name>
<dbReference type="InterPro" id="IPR003682">
    <property type="entry name" value="rRNA_ssu_MeTfrase_G"/>
</dbReference>
<dbReference type="Gene3D" id="3.40.50.150">
    <property type="entry name" value="Vaccinia Virus protein VP39"/>
    <property type="match status" value="1"/>
</dbReference>
<feature type="binding site" evidence="6">
    <location>
        <position position="52"/>
    </location>
    <ligand>
        <name>S-adenosyl-L-methionine</name>
        <dbReference type="ChEBI" id="CHEBI:59789"/>
    </ligand>
</feature>
<dbReference type="PANTHER" id="PTHR31760">
    <property type="entry name" value="S-ADENOSYL-L-METHIONINE-DEPENDENT METHYLTRANSFERASES SUPERFAMILY PROTEIN"/>
    <property type="match status" value="1"/>
</dbReference>
<dbReference type="EMBL" id="CP002454">
    <property type="protein sequence ID" value="ADV68927.1"/>
    <property type="molecule type" value="Genomic_DNA"/>
</dbReference>
<evidence type="ECO:0000256" key="5">
    <source>
        <dbReference type="ARBA" id="ARBA00022691"/>
    </source>
</evidence>
<keyword evidence="4 6" id="KW-0808">Transferase</keyword>
<proteinExistence type="inferred from homology"/>
<dbReference type="Proteomes" id="UP000008635">
    <property type="component" value="Chromosome"/>
</dbReference>
<dbReference type="SUPFAM" id="SSF53335">
    <property type="entry name" value="S-adenosyl-L-methionine-dependent methyltransferases"/>
    <property type="match status" value="1"/>
</dbReference>
<evidence type="ECO:0000256" key="6">
    <source>
        <dbReference type="HAMAP-Rule" id="MF_00074"/>
    </source>
</evidence>
<dbReference type="HAMAP" id="MF_00074">
    <property type="entry name" value="16SrRNA_methyltr_G"/>
    <property type="match status" value="1"/>
</dbReference>
<keyword evidence="1 6" id="KW-0963">Cytoplasm</keyword>
<evidence type="ECO:0000256" key="4">
    <source>
        <dbReference type="ARBA" id="ARBA00022679"/>
    </source>
</evidence>
<dbReference type="InterPro" id="IPR029063">
    <property type="entry name" value="SAM-dependent_MTases_sf"/>
</dbReference>
<comment type="similarity">
    <text evidence="6">Belongs to the methyltransferase superfamily. RNA methyltransferase RsmG family.</text>
</comment>
<protein>
    <recommendedName>
        <fullName evidence="6">Ribosomal RNA small subunit methyltransferase G</fullName>
        <ecNumber evidence="6">2.1.1.-</ecNumber>
    </recommendedName>
    <alternativeName>
        <fullName evidence="6">16S rRNA 7-methylguanosine methyltransferase</fullName>
        <shortName evidence="6">16S rRNA m7G methyltransferase</shortName>
    </alternativeName>
</protein>
<dbReference type="CDD" id="cd02440">
    <property type="entry name" value="AdoMet_MTases"/>
    <property type="match status" value="1"/>
</dbReference>
<gene>
    <name evidence="6" type="primary">rsmG</name>
    <name evidence="7" type="ordered locus">Deima_3300</name>
</gene>
<keyword evidence="3 6" id="KW-0489">Methyltransferase</keyword>
<dbReference type="GO" id="GO:0070043">
    <property type="term" value="F:rRNA (guanine-N7-)-methyltransferase activity"/>
    <property type="evidence" value="ECO:0007669"/>
    <property type="project" value="UniProtKB-UniRule"/>
</dbReference>
<dbReference type="KEGG" id="dmr:Deima_3300"/>
<keyword evidence="2 6" id="KW-0698">rRNA processing</keyword>
<evidence type="ECO:0000256" key="2">
    <source>
        <dbReference type="ARBA" id="ARBA00022552"/>
    </source>
</evidence>
<keyword evidence="8" id="KW-1185">Reference proteome</keyword>
<dbReference type="EC" id="2.1.1.-" evidence="6"/>
<dbReference type="RefSeq" id="WP_013558430.1">
    <property type="nucleotide sequence ID" value="NC_014958.1"/>
</dbReference>
<sequence>MNNPSYEALVRQYAPALDLFGPAVLRDWARHEATAMKYAARLPAGAHLLDVGSGGGLPGIVIARERPDVHVTLCERRERRATFLKLAVARLGLTNADVFAGDVRDWRGQTNWVSAQAVADVDDLIGLLQGVTTDTWTLLTRRARAWYPPAHRMGYTITAAREALDDAHDLVELHLTRTGNGDPNA</sequence>
<dbReference type="eggNOG" id="COG0357">
    <property type="taxonomic scope" value="Bacteria"/>
</dbReference>
<feature type="binding site" evidence="6">
    <location>
        <position position="116"/>
    </location>
    <ligand>
        <name>S-adenosyl-L-methionine</name>
        <dbReference type="ChEBI" id="CHEBI:59789"/>
    </ligand>
</feature>
<keyword evidence="5 6" id="KW-0949">S-adenosyl-L-methionine</keyword>
<reference evidence="7 8" key="1">
    <citation type="journal article" date="2011" name="Stand. Genomic Sci.">
        <title>Complete genome sequence of Deinococcus maricopensis type strain (LB-34).</title>
        <authorList>
            <person name="Pukall R."/>
            <person name="Zeytun A."/>
            <person name="Lucas S."/>
            <person name="Lapidus A."/>
            <person name="Hammon N."/>
            <person name="Deshpande S."/>
            <person name="Nolan M."/>
            <person name="Cheng J.F."/>
            <person name="Pitluck S."/>
            <person name="Liolios K."/>
            <person name="Pagani I."/>
            <person name="Mikhailova N."/>
            <person name="Ivanova N."/>
            <person name="Mavromatis K."/>
            <person name="Pati A."/>
            <person name="Tapia R."/>
            <person name="Han C."/>
            <person name="Goodwin L."/>
            <person name="Chen A."/>
            <person name="Palaniappan K."/>
            <person name="Land M."/>
            <person name="Hauser L."/>
            <person name="Chang Y.J."/>
            <person name="Jeffries C.D."/>
            <person name="Brambilla E.M."/>
            <person name="Rohde M."/>
            <person name="Goker M."/>
            <person name="Detter J.C."/>
            <person name="Woyke T."/>
            <person name="Bristow J."/>
            <person name="Eisen J.A."/>
            <person name="Markowitz V."/>
            <person name="Hugenholtz P."/>
            <person name="Kyrpides N.C."/>
            <person name="Klenk H.P."/>
        </authorList>
    </citation>
    <scope>NUCLEOTIDE SEQUENCE [LARGE SCALE GENOMIC DNA]</scope>
    <source>
        <strain evidence="8">DSM 21211 / LMG 22137 / NRRL B-23946 / LB-34</strain>
    </source>
</reference>
<reference evidence="8" key="2">
    <citation type="submission" date="2011-01" db="EMBL/GenBank/DDBJ databases">
        <title>The complete genome of Deinococcus maricopensis DSM 21211.</title>
        <authorList>
            <consortium name="US DOE Joint Genome Institute (JGI-PGF)"/>
            <person name="Lucas S."/>
            <person name="Copeland A."/>
            <person name="Lapidus A."/>
            <person name="Goodwin L."/>
            <person name="Pitluck S."/>
            <person name="Kyrpides N."/>
            <person name="Mavromatis K."/>
            <person name="Pagani I."/>
            <person name="Ivanova N."/>
            <person name="Ovchinnikova G."/>
            <person name="Zeytun A."/>
            <person name="Detter J.C."/>
            <person name="Han C."/>
            <person name="Land M."/>
            <person name="Hauser L."/>
            <person name="Markowitz V."/>
            <person name="Cheng J.-F."/>
            <person name="Hugenholtz P."/>
            <person name="Woyke T."/>
            <person name="Wu D."/>
            <person name="Pukall R."/>
            <person name="Gehrich-Schroeter G."/>
            <person name="Brambilla E."/>
            <person name="Klenk H.-P."/>
            <person name="Eisen J.A."/>
        </authorList>
    </citation>
    <scope>NUCLEOTIDE SEQUENCE [LARGE SCALE GENOMIC DNA]</scope>
    <source>
        <strain evidence="8">DSM 21211 / LMG 22137 / NRRL B-23946 / LB-34</strain>
    </source>
</reference>
<evidence type="ECO:0000256" key="1">
    <source>
        <dbReference type="ARBA" id="ARBA00022490"/>
    </source>
</evidence>
<dbReference type="AlphaFoldDB" id="E8U4R2"/>
<comment type="caution">
    <text evidence="6">Lacks conserved residue(s) required for the propagation of feature annotation.</text>
</comment>
<dbReference type="GO" id="GO:0005829">
    <property type="term" value="C:cytosol"/>
    <property type="evidence" value="ECO:0007669"/>
    <property type="project" value="TreeGrafter"/>
</dbReference>
<evidence type="ECO:0000256" key="3">
    <source>
        <dbReference type="ARBA" id="ARBA00022603"/>
    </source>
</evidence>
<dbReference type="Pfam" id="PF02527">
    <property type="entry name" value="GidB"/>
    <property type="match status" value="1"/>
</dbReference>